<protein>
    <submittedName>
        <fullName evidence="2">BTB/POZ domaincontaining protein 6like [Aplysia californica]</fullName>
    </submittedName>
</protein>
<dbReference type="EMBL" id="HACA01016361">
    <property type="protein sequence ID" value="CDW33722.1"/>
    <property type="molecule type" value="Transcribed_RNA"/>
</dbReference>
<reference evidence="2" key="1">
    <citation type="submission" date="2014-05" db="EMBL/GenBank/DDBJ databases">
        <authorList>
            <person name="Chronopoulou M."/>
        </authorList>
    </citation>
    <scope>NUCLEOTIDE SEQUENCE</scope>
    <source>
        <tissue evidence="2">Whole organism</tissue>
    </source>
</reference>
<evidence type="ECO:0000259" key="1">
    <source>
        <dbReference type="Pfam" id="PF07707"/>
    </source>
</evidence>
<accession>A0A0K2U714</accession>
<evidence type="ECO:0000313" key="2">
    <source>
        <dbReference type="EMBL" id="CDW33722.1"/>
    </source>
</evidence>
<organism evidence="2">
    <name type="scientific">Lepeophtheirus salmonis</name>
    <name type="common">Salmon louse</name>
    <name type="synonym">Caligus salmonis</name>
    <dbReference type="NCBI Taxonomy" id="72036"/>
    <lineage>
        <taxon>Eukaryota</taxon>
        <taxon>Metazoa</taxon>
        <taxon>Ecdysozoa</taxon>
        <taxon>Arthropoda</taxon>
        <taxon>Crustacea</taxon>
        <taxon>Multicrustacea</taxon>
        <taxon>Hexanauplia</taxon>
        <taxon>Copepoda</taxon>
        <taxon>Siphonostomatoida</taxon>
        <taxon>Caligidae</taxon>
        <taxon>Lepeophtheirus</taxon>
    </lineage>
</organism>
<name>A0A0K2U714_LEPSM</name>
<dbReference type="InterPro" id="IPR011705">
    <property type="entry name" value="BACK"/>
</dbReference>
<feature type="non-terminal residue" evidence="2">
    <location>
        <position position="1"/>
    </location>
</feature>
<dbReference type="AlphaFoldDB" id="A0A0K2U714"/>
<proteinExistence type="predicted"/>
<feature type="domain" description="BACK" evidence="1">
    <location>
        <begin position="24"/>
        <end position="81"/>
    </location>
</feature>
<dbReference type="Gene3D" id="1.25.40.420">
    <property type="match status" value="1"/>
</dbReference>
<sequence length="114" mass="13296">LYSIQQLHFPFNSVLRIKDNKIRKDLLSSDKLDIDEIKVSRTVLRWAKSQTEDDRKGDLREILGPAMYSIRFPILSPSQFVLEVVSSGFLTDEEIVDIFKYISKSNFTVNSRER</sequence>
<dbReference type="PANTHER" id="PTHR45774:SF3">
    <property type="entry name" value="BTB (POZ) DOMAIN-CONTAINING 2B-RELATED"/>
    <property type="match status" value="1"/>
</dbReference>
<feature type="non-terminal residue" evidence="2">
    <location>
        <position position="114"/>
    </location>
</feature>
<dbReference type="PANTHER" id="PTHR45774">
    <property type="entry name" value="BTB/POZ DOMAIN-CONTAINING"/>
    <property type="match status" value="1"/>
</dbReference>
<dbReference type="OrthoDB" id="10249567at2759"/>
<dbReference type="Pfam" id="PF07707">
    <property type="entry name" value="BACK"/>
    <property type="match status" value="1"/>
</dbReference>